<dbReference type="Proteomes" id="UP001361570">
    <property type="component" value="Unassembled WGS sequence"/>
</dbReference>
<evidence type="ECO:0000313" key="3">
    <source>
        <dbReference type="Proteomes" id="UP001361570"/>
    </source>
</evidence>
<keyword evidence="1" id="KW-1133">Transmembrane helix</keyword>
<dbReference type="EMBL" id="JBAPLU010000001">
    <property type="protein sequence ID" value="MEI4270333.1"/>
    <property type="molecule type" value="Genomic_DNA"/>
</dbReference>
<evidence type="ECO:0000313" key="2">
    <source>
        <dbReference type="EMBL" id="MEI4270333.1"/>
    </source>
</evidence>
<dbReference type="RefSeq" id="WP_336402475.1">
    <property type="nucleotide sequence ID" value="NZ_JBAPLU010000001.1"/>
</dbReference>
<feature type="transmembrane region" description="Helical" evidence="1">
    <location>
        <begin position="57"/>
        <end position="78"/>
    </location>
</feature>
<keyword evidence="3" id="KW-1185">Reference proteome</keyword>
<evidence type="ECO:0000256" key="1">
    <source>
        <dbReference type="SAM" id="Phobius"/>
    </source>
</evidence>
<gene>
    <name evidence="2" type="ORF">TEK04_01235</name>
</gene>
<proteinExistence type="predicted"/>
<keyword evidence="1" id="KW-0812">Transmembrane</keyword>
<organism evidence="2 3">
    <name type="scientific">Klenkia sesuvii</name>
    <dbReference type="NCBI Taxonomy" id="3103137"/>
    <lineage>
        <taxon>Bacteria</taxon>
        <taxon>Bacillati</taxon>
        <taxon>Actinomycetota</taxon>
        <taxon>Actinomycetes</taxon>
        <taxon>Geodermatophilales</taxon>
        <taxon>Geodermatophilaceae</taxon>
        <taxon>Klenkia</taxon>
    </lineage>
</organism>
<keyword evidence="1" id="KW-0472">Membrane</keyword>
<name>A0ABU8DR52_9ACTN</name>
<accession>A0ABU8DR52</accession>
<protein>
    <submittedName>
        <fullName evidence="2">Uncharacterized protein</fullName>
    </submittedName>
</protein>
<reference evidence="2 3" key="1">
    <citation type="submission" date="2024-03" db="EMBL/GenBank/DDBJ databases">
        <title>Draft genome sequence of Klenkia sp. LSe6-5.</title>
        <authorList>
            <person name="Duangmal K."/>
            <person name="Chantavorakit T."/>
        </authorList>
    </citation>
    <scope>NUCLEOTIDE SEQUENCE [LARGE SCALE GENOMIC DNA]</scope>
    <source>
        <strain evidence="2 3">LSe6-5</strain>
    </source>
</reference>
<comment type="caution">
    <text evidence="2">The sequence shown here is derived from an EMBL/GenBank/DDBJ whole genome shotgun (WGS) entry which is preliminary data.</text>
</comment>
<sequence>MNAVPGSAVAGSALPPARTDPATLDVLEVAAGGGGVLLGPDLAGEPVHLDLFRPEPLAVVLVAPVGLALVLALRSLAVGAEVVVETSRPAGWSAAGSLATSRSSSFVVTERAGTQPAGTLPVPRLLVVDGESGAADAHRVGAWSAQVTVAETAGRWNTAGLGSADLVVVQGLPLSQAAVVGRALGLADGEAVLGGRADDVVTLVGRGEVRHAQVRPTSVERWLLGAAAERRG</sequence>